<name>A0A7H9EM76_9LACO</name>
<protein>
    <submittedName>
        <fullName evidence="1">Type I-E CRISPR-associated protein Cas7/Cse4/CasC</fullName>
    </submittedName>
</protein>
<gene>
    <name evidence="1" type="primary">cas7e</name>
    <name evidence="1" type="ORF">GTO87_06700</name>
</gene>
<dbReference type="RefSeq" id="WP_180848559.1">
    <property type="nucleotide sequence ID" value="NZ_CP047418.1"/>
</dbReference>
<dbReference type="AlphaFoldDB" id="A0A7H9EM76"/>
<dbReference type="KEGG" id="lsw:GTO87_06700"/>
<dbReference type="EMBL" id="CP047418">
    <property type="protein sequence ID" value="QLL78305.1"/>
    <property type="molecule type" value="Genomic_DNA"/>
</dbReference>
<sequence length="359" mass="39703">MNKNLYLCLHALQTVPPANLNRDDTGAPKSATYGGALRARVSSQSWKRAMRQYFAVNGRANATRTKKIPTILAEKINTLNPELASEEALEKAKAILAVVGIKKYEKNNIDTKVLLAVSPGQLEKLAKYSLEHEELDKKEIKQILQGDDSLDLALFGRMVADDPELNVEATAQVAHALSTNEITPEFDYYTAIDDLQSEDTSGASMLGDIEYNSSTLYRYANVNVRELIADLGEKDALAGINDFIKSFILSMPTGKQNTFANKTVPGYVMATVHSDTPVNLVSAFETPVRSRQGYMEQSIEKLEQEYDDVQQFIEKPLAQIILRKGTMAEGNKVNNLSELLERVADVLNKAVVDDENING</sequence>
<dbReference type="Pfam" id="PF09344">
    <property type="entry name" value="Cas_CT1975"/>
    <property type="match status" value="1"/>
</dbReference>
<evidence type="ECO:0000313" key="1">
    <source>
        <dbReference type="EMBL" id="QLL78305.1"/>
    </source>
</evidence>
<dbReference type="InterPro" id="IPR010148">
    <property type="entry name" value="CRISPR-assoc_prot_CT1975"/>
</dbReference>
<dbReference type="Proteomes" id="UP000510886">
    <property type="component" value="Chromosome"/>
</dbReference>
<accession>A0A7H9EM76</accession>
<proteinExistence type="predicted"/>
<reference evidence="1 2" key="1">
    <citation type="submission" date="2020-01" db="EMBL/GenBank/DDBJ databases">
        <title>Complete and circular genome sequences of six lactobacillus isolates from horses.</title>
        <authorList>
            <person name="Hassan H.M."/>
        </authorList>
    </citation>
    <scope>NUCLEOTIDE SEQUENCE [LARGE SCALE GENOMIC DNA]</scope>
    <source>
        <strain evidence="1 2">1A</strain>
    </source>
</reference>
<organism evidence="1 2">
    <name type="scientific">Ligilactobacillus saerimneri</name>
    <dbReference type="NCBI Taxonomy" id="228229"/>
    <lineage>
        <taxon>Bacteria</taxon>
        <taxon>Bacillati</taxon>
        <taxon>Bacillota</taxon>
        <taxon>Bacilli</taxon>
        <taxon>Lactobacillales</taxon>
        <taxon>Lactobacillaceae</taxon>
        <taxon>Ligilactobacillus</taxon>
    </lineage>
</organism>
<dbReference type="NCBIfam" id="TIGR01869">
    <property type="entry name" value="casC_Cse4"/>
    <property type="match status" value="1"/>
</dbReference>
<evidence type="ECO:0000313" key="2">
    <source>
        <dbReference type="Proteomes" id="UP000510886"/>
    </source>
</evidence>